<dbReference type="Pfam" id="PF00582">
    <property type="entry name" value="Usp"/>
    <property type="match status" value="2"/>
</dbReference>
<feature type="domain" description="UspA" evidence="2">
    <location>
        <begin position="18"/>
        <end position="148"/>
    </location>
</feature>
<dbReference type="InterPro" id="IPR006015">
    <property type="entry name" value="Universal_stress_UspA"/>
</dbReference>
<evidence type="ECO:0000313" key="4">
    <source>
        <dbReference type="Proteomes" id="UP001500305"/>
    </source>
</evidence>
<protein>
    <submittedName>
        <fullName evidence="3">Universal stress protein</fullName>
    </submittedName>
</protein>
<keyword evidence="4" id="KW-1185">Reference proteome</keyword>
<dbReference type="PANTHER" id="PTHR46553">
    <property type="entry name" value="ADENINE NUCLEOTIDE ALPHA HYDROLASES-LIKE SUPERFAMILY PROTEIN"/>
    <property type="match status" value="1"/>
</dbReference>
<sequence length="313" mass="32843">MAGGPTAPGALEEIVNGPIVVGFDGSPESTAATDWAAREAQRRRLPLELLQAWPWQHGQPLGSEEAKRWGKQQLARKEAELGALLSGVEVTAAHIPGGVPAEVLATAGRNATMLVLGSRGLSALRGFLVGSVSQEVLARAGCPVVLVRAGITAADEHPASPEAAAPPADAPYREVALGLDTKHPCDEVLAFAFEAASVRSAPLRVVRAWGPPSGTEYLAFGSIGGLEKDLARIEHDTVERRLAPWRERYPQVEVLTTVALGNAAVTLLEETPQAGLLVIGRRTRRAPIGSHLGPAAHAVIHHARCPVAVVPFG</sequence>
<gene>
    <name evidence="3" type="ORF">GCM10010430_36460</name>
</gene>
<evidence type="ECO:0000256" key="1">
    <source>
        <dbReference type="ARBA" id="ARBA00008791"/>
    </source>
</evidence>
<comment type="similarity">
    <text evidence="1">Belongs to the universal stress protein A family.</text>
</comment>
<dbReference type="EMBL" id="BAAATR010000015">
    <property type="protein sequence ID" value="GAA2250375.1"/>
    <property type="molecule type" value="Genomic_DNA"/>
</dbReference>
<feature type="domain" description="UspA" evidence="2">
    <location>
        <begin position="172"/>
        <end position="311"/>
    </location>
</feature>
<evidence type="ECO:0000259" key="2">
    <source>
        <dbReference type="Pfam" id="PF00582"/>
    </source>
</evidence>
<dbReference type="SUPFAM" id="SSF52402">
    <property type="entry name" value="Adenine nucleotide alpha hydrolases-like"/>
    <property type="match status" value="2"/>
</dbReference>
<proteinExistence type="inferred from homology"/>
<reference evidence="3 4" key="1">
    <citation type="journal article" date="2019" name="Int. J. Syst. Evol. Microbiol.">
        <title>The Global Catalogue of Microorganisms (GCM) 10K type strain sequencing project: providing services to taxonomists for standard genome sequencing and annotation.</title>
        <authorList>
            <consortium name="The Broad Institute Genomics Platform"/>
            <consortium name="The Broad Institute Genome Sequencing Center for Infectious Disease"/>
            <person name="Wu L."/>
            <person name="Ma J."/>
        </authorList>
    </citation>
    <scope>NUCLEOTIDE SEQUENCE [LARGE SCALE GENOMIC DNA]</scope>
    <source>
        <strain evidence="3 4">JCM 7356</strain>
    </source>
</reference>
<organism evidence="3 4">
    <name type="scientific">Kitasatospora cystarginea</name>
    <dbReference type="NCBI Taxonomy" id="58350"/>
    <lineage>
        <taxon>Bacteria</taxon>
        <taxon>Bacillati</taxon>
        <taxon>Actinomycetota</taxon>
        <taxon>Actinomycetes</taxon>
        <taxon>Kitasatosporales</taxon>
        <taxon>Streptomycetaceae</taxon>
        <taxon>Kitasatospora</taxon>
    </lineage>
</organism>
<dbReference type="Gene3D" id="3.40.50.620">
    <property type="entry name" value="HUPs"/>
    <property type="match status" value="2"/>
</dbReference>
<evidence type="ECO:0000313" key="3">
    <source>
        <dbReference type="EMBL" id="GAA2250375.1"/>
    </source>
</evidence>
<dbReference type="PANTHER" id="PTHR46553:SF3">
    <property type="entry name" value="ADENINE NUCLEOTIDE ALPHA HYDROLASES-LIKE SUPERFAMILY PROTEIN"/>
    <property type="match status" value="1"/>
</dbReference>
<comment type="caution">
    <text evidence="3">The sequence shown here is derived from an EMBL/GenBank/DDBJ whole genome shotgun (WGS) entry which is preliminary data.</text>
</comment>
<dbReference type="Proteomes" id="UP001500305">
    <property type="component" value="Unassembled WGS sequence"/>
</dbReference>
<accession>A0ABN3E7G4</accession>
<dbReference type="InterPro" id="IPR014729">
    <property type="entry name" value="Rossmann-like_a/b/a_fold"/>
</dbReference>
<dbReference type="PRINTS" id="PR01438">
    <property type="entry name" value="UNVRSLSTRESS"/>
</dbReference>
<dbReference type="InterPro" id="IPR006016">
    <property type="entry name" value="UspA"/>
</dbReference>
<name>A0ABN3E7G4_9ACTN</name>